<evidence type="ECO:0000256" key="1">
    <source>
        <dbReference type="ARBA" id="ARBA00022603"/>
    </source>
</evidence>
<dbReference type="Proteomes" id="UP000185124">
    <property type="component" value="Unassembled WGS sequence"/>
</dbReference>
<dbReference type="PANTHER" id="PTHR44942">
    <property type="entry name" value="METHYLTRANSF_11 DOMAIN-CONTAINING PROTEIN"/>
    <property type="match status" value="1"/>
</dbReference>
<dbReference type="AlphaFoldDB" id="A0A1N5TPU1"/>
<evidence type="ECO:0000313" key="4">
    <source>
        <dbReference type="EMBL" id="SIM50186.1"/>
    </source>
</evidence>
<evidence type="ECO:0000313" key="5">
    <source>
        <dbReference type="Proteomes" id="UP000185124"/>
    </source>
</evidence>
<gene>
    <name evidence="4" type="ORF">SAMN04489832_0296</name>
</gene>
<accession>A0A1N5TPU1</accession>
<protein>
    <submittedName>
        <fullName evidence="4">Methyltransferase domain-containing protein</fullName>
    </submittedName>
</protein>
<dbReference type="CDD" id="cd02440">
    <property type="entry name" value="AdoMet_MTases"/>
    <property type="match status" value="1"/>
</dbReference>
<dbReference type="PANTHER" id="PTHR44942:SF4">
    <property type="entry name" value="METHYLTRANSFERASE TYPE 11 DOMAIN-CONTAINING PROTEIN"/>
    <property type="match status" value="1"/>
</dbReference>
<dbReference type="SUPFAM" id="SSF53335">
    <property type="entry name" value="S-adenosyl-L-methionine-dependent methyltransferases"/>
    <property type="match status" value="1"/>
</dbReference>
<dbReference type="RefSeq" id="WP_074308094.1">
    <property type="nucleotide sequence ID" value="NZ_FSQT01000001.1"/>
</dbReference>
<keyword evidence="5" id="KW-1185">Reference proteome</keyword>
<dbReference type="STRING" id="709881.SAMN04489832_0296"/>
<dbReference type="EMBL" id="FSQT01000001">
    <property type="protein sequence ID" value="SIM50186.1"/>
    <property type="molecule type" value="Genomic_DNA"/>
</dbReference>
<evidence type="ECO:0000259" key="3">
    <source>
        <dbReference type="Pfam" id="PF13649"/>
    </source>
</evidence>
<name>A0A1N5TPU1_9ACTN</name>
<dbReference type="InterPro" id="IPR041698">
    <property type="entry name" value="Methyltransf_25"/>
</dbReference>
<dbReference type="InterPro" id="IPR051052">
    <property type="entry name" value="Diverse_substrate_MTase"/>
</dbReference>
<feature type="domain" description="Methyltransferase" evidence="3">
    <location>
        <begin position="37"/>
        <end position="124"/>
    </location>
</feature>
<organism evidence="4 5">
    <name type="scientific">Micromonospora cremea</name>
    <dbReference type="NCBI Taxonomy" id="709881"/>
    <lineage>
        <taxon>Bacteria</taxon>
        <taxon>Bacillati</taxon>
        <taxon>Actinomycetota</taxon>
        <taxon>Actinomycetes</taxon>
        <taxon>Micromonosporales</taxon>
        <taxon>Micromonosporaceae</taxon>
        <taxon>Micromonospora</taxon>
    </lineage>
</organism>
<evidence type="ECO:0000256" key="2">
    <source>
        <dbReference type="ARBA" id="ARBA00022679"/>
    </source>
</evidence>
<dbReference type="Pfam" id="PF13649">
    <property type="entry name" value="Methyltransf_25"/>
    <property type="match status" value="1"/>
</dbReference>
<dbReference type="InterPro" id="IPR029063">
    <property type="entry name" value="SAM-dependent_MTases_sf"/>
</dbReference>
<proteinExistence type="predicted"/>
<dbReference type="GO" id="GO:0008168">
    <property type="term" value="F:methyltransferase activity"/>
    <property type="evidence" value="ECO:0007669"/>
    <property type="project" value="UniProtKB-KW"/>
</dbReference>
<dbReference type="Gene3D" id="3.40.50.150">
    <property type="entry name" value="Vaccinia Virus protein VP39"/>
    <property type="match status" value="1"/>
</dbReference>
<dbReference type="GO" id="GO:0032259">
    <property type="term" value="P:methylation"/>
    <property type="evidence" value="ECO:0007669"/>
    <property type="project" value="UniProtKB-KW"/>
</dbReference>
<reference evidence="5" key="1">
    <citation type="submission" date="2016-12" db="EMBL/GenBank/DDBJ databases">
        <authorList>
            <person name="Varghese N."/>
            <person name="Submissions S."/>
        </authorList>
    </citation>
    <scope>NUCLEOTIDE SEQUENCE [LARGE SCALE GENOMIC DNA]</scope>
    <source>
        <strain evidence="5">DSM 45599</strain>
    </source>
</reference>
<keyword evidence="2 4" id="KW-0808">Transferase</keyword>
<keyword evidence="1 4" id="KW-0489">Methyltransferase</keyword>
<dbReference type="OrthoDB" id="9797252at2"/>
<sequence length="247" mass="26554">MDVFGSVAELYEKERPGYPAEVADAIIAYHGGVPASVAEIGAGTGKGTEVLAAIGAPLTCIEPDPRMADLLSAKFPQAQVHVGKFEQWTPPPGGVAALGCAMAWHWLDPVTRNAQARDALTRGGVLALFGHRYGYADARQAAAIRSLLHSLDPTMKERPADWMYHDVMAGGEFADVRVERFRLDVPLTRDRYLALVRTLGPFLARPPELQQRGLDLLGRLIDDFGGTVVLDLGTSLTLARNSAGVTP</sequence>